<accession>A0A5C6TQ22</accession>
<dbReference type="Proteomes" id="UP000321832">
    <property type="component" value="Unassembled WGS sequence"/>
</dbReference>
<organism evidence="1 2">
    <name type="scientific">Piscinibacter aquaticus</name>
    <dbReference type="NCBI Taxonomy" id="392597"/>
    <lineage>
        <taxon>Bacteria</taxon>
        <taxon>Pseudomonadati</taxon>
        <taxon>Pseudomonadota</taxon>
        <taxon>Betaproteobacteria</taxon>
        <taxon>Burkholderiales</taxon>
        <taxon>Sphaerotilaceae</taxon>
        <taxon>Piscinibacter</taxon>
    </lineage>
</organism>
<dbReference type="EMBL" id="VOPW01000002">
    <property type="protein sequence ID" value="TXC62101.1"/>
    <property type="molecule type" value="Genomic_DNA"/>
</dbReference>
<gene>
    <name evidence="1" type="ORF">FSC37_22245</name>
</gene>
<comment type="caution">
    <text evidence="1">The sequence shown here is derived from an EMBL/GenBank/DDBJ whole genome shotgun (WGS) entry which is preliminary data.</text>
</comment>
<dbReference type="AlphaFoldDB" id="A0A5C6TQ22"/>
<reference evidence="1 2" key="1">
    <citation type="submission" date="2019-08" db="EMBL/GenBank/DDBJ databases">
        <authorList>
            <person name="Khan S.A."/>
            <person name="Jeon C.O."/>
            <person name="Jeong S.E."/>
        </authorList>
    </citation>
    <scope>NUCLEOTIDE SEQUENCE [LARGE SCALE GENOMIC DNA]</scope>
    <source>
        <strain evidence="2">IMCC1728</strain>
    </source>
</reference>
<protein>
    <submittedName>
        <fullName evidence="1">Uncharacterized protein</fullName>
    </submittedName>
</protein>
<proteinExistence type="predicted"/>
<sequence length="99" mass="11478">MALTRTRTRTQPALTKLAMLVADVHGELEFVEWLLETEHAAQREAGAEIAAEAGLSRALERRQQELLAKRQALYETLRQFDPELDPSPQWIRWYRSCSR</sequence>
<name>A0A5C6TQ22_9BURK</name>
<evidence type="ECO:0000313" key="1">
    <source>
        <dbReference type="EMBL" id="TXC62101.1"/>
    </source>
</evidence>
<evidence type="ECO:0000313" key="2">
    <source>
        <dbReference type="Proteomes" id="UP000321832"/>
    </source>
</evidence>
<keyword evidence="2" id="KW-1185">Reference proteome</keyword>